<dbReference type="Proteomes" id="UP001199322">
    <property type="component" value="Unassembled WGS sequence"/>
</dbReference>
<dbReference type="EMBL" id="QGBI01000032">
    <property type="protein sequence ID" value="MBX3893027.1"/>
    <property type="molecule type" value="Genomic_DNA"/>
</dbReference>
<evidence type="ECO:0000313" key="1">
    <source>
        <dbReference type="EMBL" id="MBX3893027.1"/>
    </source>
</evidence>
<proteinExistence type="predicted"/>
<gene>
    <name evidence="1" type="ORF">DEE74_24465</name>
</gene>
<protein>
    <submittedName>
        <fullName evidence="1">Uncharacterized protein</fullName>
    </submittedName>
</protein>
<dbReference type="CDD" id="cd20694">
    <property type="entry name" value="CdiI_Ct-like"/>
    <property type="match status" value="1"/>
</dbReference>
<name>A0A9Q2CBY4_RALPI</name>
<organism evidence="1 2">
    <name type="scientific">Ralstonia pickettii</name>
    <name type="common">Burkholderia pickettii</name>
    <dbReference type="NCBI Taxonomy" id="329"/>
    <lineage>
        <taxon>Bacteria</taxon>
        <taxon>Pseudomonadati</taxon>
        <taxon>Pseudomonadota</taxon>
        <taxon>Betaproteobacteria</taxon>
        <taxon>Burkholderiales</taxon>
        <taxon>Burkholderiaceae</taxon>
        <taxon>Ralstonia</taxon>
    </lineage>
</organism>
<dbReference type="InterPro" id="IPR049796">
    <property type="entry name" value="CdiI_Ct-like"/>
</dbReference>
<accession>A0A9Q2CBY4</accession>
<dbReference type="AlphaFoldDB" id="A0A9Q2CBY4"/>
<sequence>MHYKEPVKIEKSQANLLFFSENPEDVASACLSTVFFEDDWEWVLKRLSGIAFNPREVSSLRLLAVTCMGHLVRENKTVDVDVVENLLRLLSSDPVVAGVTSDALDDLVIFRRR</sequence>
<evidence type="ECO:0000313" key="2">
    <source>
        <dbReference type="Proteomes" id="UP001199322"/>
    </source>
</evidence>
<comment type="caution">
    <text evidence="1">The sequence shown here is derived from an EMBL/GenBank/DDBJ whole genome shotgun (WGS) entry which is preliminary data.</text>
</comment>
<dbReference type="RefSeq" id="WP_116576892.1">
    <property type="nucleotide sequence ID" value="NZ_JACBXL010000023.1"/>
</dbReference>
<reference evidence="1" key="1">
    <citation type="submission" date="2018-06" db="EMBL/GenBank/DDBJ databases">
        <authorList>
            <person name="O'Rourke A."/>
        </authorList>
    </citation>
    <scope>NUCLEOTIDE SEQUENCE</scope>
    <source>
        <strain evidence="1">132550021-3</strain>
    </source>
</reference>